<reference evidence="2 3" key="1">
    <citation type="journal article" date="2024" name="Nat. Commun.">
        <title>Phylogenomics reveals the evolutionary origins of lichenization in chlorophyte algae.</title>
        <authorList>
            <person name="Puginier C."/>
            <person name="Libourel C."/>
            <person name="Otte J."/>
            <person name="Skaloud P."/>
            <person name="Haon M."/>
            <person name="Grisel S."/>
            <person name="Petersen M."/>
            <person name="Berrin J.G."/>
            <person name="Delaux P.M."/>
            <person name="Dal Grande F."/>
            <person name="Keller J."/>
        </authorList>
    </citation>
    <scope>NUCLEOTIDE SEQUENCE [LARGE SCALE GENOMIC DNA]</scope>
    <source>
        <strain evidence="2 3">SAG 2145</strain>
    </source>
</reference>
<gene>
    <name evidence="2" type="ORF">WJX74_003720</name>
</gene>
<accession>A0AAW1RPQ6</accession>
<feature type="compositionally biased region" description="Low complexity" evidence="1">
    <location>
        <begin position="270"/>
        <end position="287"/>
    </location>
</feature>
<dbReference type="EMBL" id="JALJOS010000008">
    <property type="protein sequence ID" value="KAK9835593.1"/>
    <property type="molecule type" value="Genomic_DNA"/>
</dbReference>
<feature type="compositionally biased region" description="Polar residues" evidence="1">
    <location>
        <begin position="68"/>
        <end position="78"/>
    </location>
</feature>
<protein>
    <submittedName>
        <fullName evidence="2">Uncharacterized protein</fullName>
    </submittedName>
</protein>
<dbReference type="Proteomes" id="UP001438707">
    <property type="component" value="Unassembled WGS sequence"/>
</dbReference>
<proteinExistence type="predicted"/>
<keyword evidence="3" id="KW-1185">Reference proteome</keyword>
<feature type="region of interest" description="Disordered" evidence="1">
    <location>
        <begin position="19"/>
        <end position="113"/>
    </location>
</feature>
<dbReference type="AlphaFoldDB" id="A0AAW1RPQ6"/>
<sequence>MQAGGDKAIQLTKIRVTFSGLSDQPLPHKTPATFAHLTNQPEPGTPPAYQPRCRLSGVKAPSPLRPTQPHSQSSTRLQPPTKKPAASRSPTQQASAGQTHQDPSVSAKSNLGQPMQTAFGQAAIAGATDIADSAVAAAATDGMQRPASSAQPPFEVAVAAAAAPEHQTSPRKSPGDGAHLAGQPSQRMQLTIRSASQIQLQRGGRRAMSGSLVEGGVVGSPMWSRNRAMADVGLQDHARRAALAAADEAEVAASQAAALAVVSDADTAGQQYSLQPSSPLQSKLPEPWRSPMSRLACRPSSIAGV</sequence>
<comment type="caution">
    <text evidence="2">The sequence shown here is derived from an EMBL/GenBank/DDBJ whole genome shotgun (WGS) entry which is preliminary data.</text>
</comment>
<evidence type="ECO:0000313" key="3">
    <source>
        <dbReference type="Proteomes" id="UP001438707"/>
    </source>
</evidence>
<feature type="region of interest" description="Disordered" evidence="1">
    <location>
        <begin position="270"/>
        <end position="305"/>
    </location>
</feature>
<name>A0AAW1RPQ6_9CHLO</name>
<evidence type="ECO:0000313" key="2">
    <source>
        <dbReference type="EMBL" id="KAK9835593.1"/>
    </source>
</evidence>
<feature type="region of interest" description="Disordered" evidence="1">
    <location>
        <begin position="138"/>
        <end position="188"/>
    </location>
</feature>
<organism evidence="2 3">
    <name type="scientific">Apatococcus lobatus</name>
    <dbReference type="NCBI Taxonomy" id="904363"/>
    <lineage>
        <taxon>Eukaryota</taxon>
        <taxon>Viridiplantae</taxon>
        <taxon>Chlorophyta</taxon>
        <taxon>core chlorophytes</taxon>
        <taxon>Trebouxiophyceae</taxon>
        <taxon>Chlorellales</taxon>
        <taxon>Chlorellaceae</taxon>
        <taxon>Apatococcus</taxon>
    </lineage>
</organism>
<evidence type="ECO:0000256" key="1">
    <source>
        <dbReference type="SAM" id="MobiDB-lite"/>
    </source>
</evidence>
<feature type="compositionally biased region" description="Polar residues" evidence="1">
    <location>
        <begin position="88"/>
        <end position="113"/>
    </location>
</feature>